<dbReference type="STRING" id="109376.A0A0D3EDM7"/>
<protein>
    <recommendedName>
        <fullName evidence="1">Helitron helicase-like domain-containing protein</fullName>
    </recommendedName>
</protein>
<reference evidence="2 3" key="1">
    <citation type="journal article" date="2014" name="Genome Biol.">
        <title>Transcriptome and methylome profiling reveals relics of genome dominance in the mesopolyploid Brassica oleracea.</title>
        <authorList>
            <person name="Parkin I.A."/>
            <person name="Koh C."/>
            <person name="Tang H."/>
            <person name="Robinson S.J."/>
            <person name="Kagale S."/>
            <person name="Clarke W.E."/>
            <person name="Town C.D."/>
            <person name="Nixon J."/>
            <person name="Krishnakumar V."/>
            <person name="Bidwell S.L."/>
            <person name="Denoeud F."/>
            <person name="Belcram H."/>
            <person name="Links M.G."/>
            <person name="Just J."/>
            <person name="Clarke C."/>
            <person name="Bender T."/>
            <person name="Huebert T."/>
            <person name="Mason A.S."/>
            <person name="Pires J.C."/>
            <person name="Barker G."/>
            <person name="Moore J."/>
            <person name="Walley P.G."/>
            <person name="Manoli S."/>
            <person name="Batley J."/>
            <person name="Edwards D."/>
            <person name="Nelson M.N."/>
            <person name="Wang X."/>
            <person name="Paterson A.H."/>
            <person name="King G."/>
            <person name="Bancroft I."/>
            <person name="Chalhoub B."/>
            <person name="Sharpe A.G."/>
        </authorList>
    </citation>
    <scope>NUCLEOTIDE SEQUENCE</scope>
    <source>
        <strain evidence="2 3">cv. TO1000</strain>
    </source>
</reference>
<dbReference type="PANTHER" id="PTHR45786:SF74">
    <property type="entry name" value="ATP-DEPENDENT DNA HELICASE"/>
    <property type="match status" value="1"/>
</dbReference>
<dbReference type="Proteomes" id="UP000032141">
    <property type="component" value="Chromosome C9"/>
</dbReference>
<dbReference type="HOGENOM" id="CLU_001324_3_3_1"/>
<dbReference type="OMA" id="IEDERFC"/>
<proteinExistence type="predicted"/>
<dbReference type="EnsemblPlants" id="Bo9g150350.1">
    <property type="protein sequence ID" value="Bo9g150350.1"/>
    <property type="gene ID" value="Bo9g150350"/>
</dbReference>
<dbReference type="Gramene" id="Bo9g150350.1">
    <property type="protein sequence ID" value="Bo9g150350.1"/>
    <property type="gene ID" value="Bo9g150350"/>
</dbReference>
<sequence>MVIVRSKRLLHQYIVDAYTSIEQERLRWFRLNQKKIRADLYNNVQDAAMKGDTDAKSIGKRVILPASFTGSPRYMAEKYHDAMAICRWYGNPDLFITITTNPKWDEISDHLKMYGSDDPNDHPDLEARVFKMKLDELISDFNKGIFFPRPKAEERVATCSHTSMA</sequence>
<dbReference type="PANTHER" id="PTHR45786">
    <property type="entry name" value="DNA BINDING PROTEIN-LIKE"/>
    <property type="match status" value="1"/>
</dbReference>
<dbReference type="Pfam" id="PF14214">
    <property type="entry name" value="Helitron_like_N"/>
    <property type="match status" value="1"/>
</dbReference>
<dbReference type="eggNOG" id="KOG0987">
    <property type="taxonomic scope" value="Eukaryota"/>
</dbReference>
<keyword evidence="3" id="KW-1185">Reference proteome</keyword>
<evidence type="ECO:0000259" key="1">
    <source>
        <dbReference type="Pfam" id="PF14214"/>
    </source>
</evidence>
<organism evidence="2 3">
    <name type="scientific">Brassica oleracea var. oleracea</name>
    <dbReference type="NCBI Taxonomy" id="109376"/>
    <lineage>
        <taxon>Eukaryota</taxon>
        <taxon>Viridiplantae</taxon>
        <taxon>Streptophyta</taxon>
        <taxon>Embryophyta</taxon>
        <taxon>Tracheophyta</taxon>
        <taxon>Spermatophyta</taxon>
        <taxon>Magnoliopsida</taxon>
        <taxon>eudicotyledons</taxon>
        <taxon>Gunneridae</taxon>
        <taxon>Pentapetalae</taxon>
        <taxon>rosids</taxon>
        <taxon>malvids</taxon>
        <taxon>Brassicales</taxon>
        <taxon>Brassicaceae</taxon>
        <taxon>Brassiceae</taxon>
        <taxon>Brassica</taxon>
    </lineage>
</organism>
<feature type="domain" description="Helitron helicase-like" evidence="1">
    <location>
        <begin position="4"/>
        <end position="146"/>
    </location>
</feature>
<reference evidence="2" key="2">
    <citation type="submission" date="2015-03" db="UniProtKB">
        <authorList>
            <consortium name="EnsemblPlants"/>
        </authorList>
    </citation>
    <scope>IDENTIFICATION</scope>
</reference>
<name>A0A0D3EDM7_BRAOL</name>
<dbReference type="AlphaFoldDB" id="A0A0D3EDM7"/>
<evidence type="ECO:0000313" key="3">
    <source>
        <dbReference type="Proteomes" id="UP000032141"/>
    </source>
</evidence>
<dbReference type="InterPro" id="IPR025476">
    <property type="entry name" value="Helitron_helicase-like"/>
</dbReference>
<evidence type="ECO:0000313" key="2">
    <source>
        <dbReference type="EnsemblPlants" id="Bo9g150350.1"/>
    </source>
</evidence>
<accession>A0A0D3EDM7</accession>